<reference evidence="2" key="1">
    <citation type="submission" date="2022-11" db="UniProtKB">
        <authorList>
            <consortium name="WormBaseParasite"/>
        </authorList>
    </citation>
    <scope>IDENTIFICATION</scope>
</reference>
<dbReference type="WBParaSite" id="JU765_v2.g12763.t1">
    <property type="protein sequence ID" value="JU765_v2.g12763.t1"/>
    <property type="gene ID" value="JU765_v2.g12763"/>
</dbReference>
<sequence>MNFLDFKLNISFLTEFNRSECDGTNLLVLIPSSPTNLQKRNEIRETLFQDQDNGTLIKFVIGQSLDPEINAKLISENKMFDDLILADFVDSYRNLSIKTFSILVLKHFYCPNTQHLLTMDDDVIVDFDRLRHWISTIWESGIQSKFLACDILRSTRIYRIPGHRW</sequence>
<evidence type="ECO:0000313" key="2">
    <source>
        <dbReference type="WBParaSite" id="JU765_v2.g12763.t1"/>
    </source>
</evidence>
<organism evidence="1 2">
    <name type="scientific">Panagrolaimus sp. JU765</name>
    <dbReference type="NCBI Taxonomy" id="591449"/>
    <lineage>
        <taxon>Eukaryota</taxon>
        <taxon>Metazoa</taxon>
        <taxon>Ecdysozoa</taxon>
        <taxon>Nematoda</taxon>
        <taxon>Chromadorea</taxon>
        <taxon>Rhabditida</taxon>
        <taxon>Tylenchina</taxon>
        <taxon>Panagrolaimomorpha</taxon>
        <taxon>Panagrolaimoidea</taxon>
        <taxon>Panagrolaimidae</taxon>
        <taxon>Panagrolaimus</taxon>
    </lineage>
</organism>
<accession>A0AC34Q4L5</accession>
<dbReference type="Proteomes" id="UP000887576">
    <property type="component" value="Unplaced"/>
</dbReference>
<protein>
    <submittedName>
        <fullName evidence="2">Hexosyltransferase</fullName>
    </submittedName>
</protein>
<evidence type="ECO:0000313" key="1">
    <source>
        <dbReference type="Proteomes" id="UP000887576"/>
    </source>
</evidence>
<name>A0AC34Q4L5_9BILA</name>
<proteinExistence type="predicted"/>